<evidence type="ECO:0000256" key="5">
    <source>
        <dbReference type="ARBA" id="ARBA00023136"/>
    </source>
</evidence>
<evidence type="ECO:0000256" key="6">
    <source>
        <dbReference type="SAM" id="Phobius"/>
    </source>
</evidence>
<feature type="transmembrane region" description="Helical" evidence="6">
    <location>
        <begin position="274"/>
        <end position="296"/>
    </location>
</feature>
<keyword evidence="9" id="KW-1185">Reference proteome</keyword>
<keyword evidence="2" id="KW-1003">Cell membrane</keyword>
<dbReference type="Proteomes" id="UP000185678">
    <property type="component" value="Unassembled WGS sequence"/>
</dbReference>
<dbReference type="RefSeq" id="WP_076398982.1">
    <property type="nucleotide sequence ID" value="NZ_FTOA01000002.1"/>
</dbReference>
<accession>A0A1N7JB39</accession>
<dbReference type="GO" id="GO:0005886">
    <property type="term" value="C:plasma membrane"/>
    <property type="evidence" value="ECO:0007669"/>
    <property type="project" value="UniProtKB-SubCell"/>
</dbReference>
<keyword evidence="4 6" id="KW-1133">Transmembrane helix</keyword>
<proteinExistence type="predicted"/>
<evidence type="ECO:0000256" key="3">
    <source>
        <dbReference type="ARBA" id="ARBA00022692"/>
    </source>
</evidence>
<evidence type="ECO:0000313" key="9">
    <source>
        <dbReference type="Proteomes" id="UP000185678"/>
    </source>
</evidence>
<evidence type="ECO:0000256" key="1">
    <source>
        <dbReference type="ARBA" id="ARBA00004651"/>
    </source>
</evidence>
<feature type="domain" description="Polysaccharide chain length determinant N-terminal" evidence="7">
    <location>
        <begin position="16"/>
        <end position="103"/>
    </location>
</feature>
<name>A0A1N7JB39_9PROT</name>
<gene>
    <name evidence="8" type="ORF">SAMN05421779_10248</name>
</gene>
<keyword evidence="3 6" id="KW-0812">Transmembrane</keyword>
<dbReference type="AlphaFoldDB" id="A0A1N7JB39"/>
<reference evidence="8 9" key="1">
    <citation type="submission" date="2017-01" db="EMBL/GenBank/DDBJ databases">
        <authorList>
            <person name="Mah S.A."/>
            <person name="Swanson W.J."/>
            <person name="Moy G.W."/>
            <person name="Vacquier V.D."/>
        </authorList>
    </citation>
    <scope>NUCLEOTIDE SEQUENCE [LARGE SCALE GENOMIC DNA]</scope>
    <source>
        <strain evidence="8 9">DSM 11589</strain>
    </source>
</reference>
<evidence type="ECO:0000256" key="2">
    <source>
        <dbReference type="ARBA" id="ARBA00022475"/>
    </source>
</evidence>
<keyword evidence="5 6" id="KW-0472">Membrane</keyword>
<feature type="transmembrane region" description="Helical" evidence="6">
    <location>
        <begin position="26"/>
        <end position="44"/>
    </location>
</feature>
<evidence type="ECO:0000256" key="4">
    <source>
        <dbReference type="ARBA" id="ARBA00022989"/>
    </source>
</evidence>
<sequence length="312" mass="35626">MADMTTRDDTPLNLSLLRLMTRGKKTIIVTMIVFMALSIVYMRGNPPVFTAQFTIDTLGPEDRFLQESKIGLTIKRPSYSLNDDMMVYYQTFTSQRVFDRAIDHYGLSRILYPALWDSHQERWIQSDGVLPSIRNFLNRLIGRNLPPNGPENHLFMADKIRKSLTLIRGYGRLLNITFAHEDAAVAVRVLEVLHQATIDEMRQSRLQNALNIVRMMKAGYEEQVNVITKREVLDEIIHHEQRAMILSYEETPIISMTIKPIIISVKSSLEPVSALPLSAIAGIISGGVLNILIFLWQIARQRQIRLYGTQGS</sequence>
<dbReference type="Pfam" id="PF02706">
    <property type="entry name" value="Wzz"/>
    <property type="match status" value="1"/>
</dbReference>
<evidence type="ECO:0000313" key="8">
    <source>
        <dbReference type="EMBL" id="SIS46500.1"/>
    </source>
</evidence>
<dbReference type="EMBL" id="FTOA01000002">
    <property type="protein sequence ID" value="SIS46500.1"/>
    <property type="molecule type" value="Genomic_DNA"/>
</dbReference>
<organism evidence="8 9">
    <name type="scientific">Insolitispirillum peregrinum</name>
    <dbReference type="NCBI Taxonomy" id="80876"/>
    <lineage>
        <taxon>Bacteria</taxon>
        <taxon>Pseudomonadati</taxon>
        <taxon>Pseudomonadota</taxon>
        <taxon>Alphaproteobacteria</taxon>
        <taxon>Rhodospirillales</taxon>
        <taxon>Novispirillaceae</taxon>
        <taxon>Insolitispirillum</taxon>
    </lineage>
</organism>
<dbReference type="OrthoDB" id="7350781at2"/>
<evidence type="ECO:0000259" key="7">
    <source>
        <dbReference type="Pfam" id="PF02706"/>
    </source>
</evidence>
<comment type="subcellular location">
    <subcellularLocation>
        <location evidence="1">Cell membrane</location>
        <topology evidence="1">Multi-pass membrane protein</topology>
    </subcellularLocation>
</comment>
<protein>
    <submittedName>
        <fullName evidence="8">Chain length determinant protein</fullName>
    </submittedName>
</protein>
<dbReference type="InterPro" id="IPR003856">
    <property type="entry name" value="LPS_length_determ_N"/>
</dbReference>